<evidence type="ECO:0000313" key="3">
    <source>
        <dbReference type="EMBL" id="QSX35451.1"/>
    </source>
</evidence>
<proteinExistence type="predicted"/>
<keyword evidence="4" id="KW-1185">Reference proteome</keyword>
<dbReference type="RefSeq" id="WP_207356642.1">
    <property type="nucleotide sequence ID" value="NZ_CP071503.1"/>
</dbReference>
<keyword evidence="2" id="KW-1133">Transmembrane helix</keyword>
<evidence type="ECO:0000256" key="2">
    <source>
        <dbReference type="SAM" id="Phobius"/>
    </source>
</evidence>
<keyword evidence="2" id="KW-0812">Transmembrane</keyword>
<dbReference type="EMBL" id="CP071503">
    <property type="protein sequence ID" value="QSX35451.1"/>
    <property type="molecule type" value="Genomic_DNA"/>
</dbReference>
<reference evidence="3 4" key="1">
    <citation type="submission" date="2021-03" db="EMBL/GenBank/DDBJ databases">
        <title>Novel species identification of genus Shewanella.</title>
        <authorList>
            <person name="Liu G."/>
            <person name="Zhang Q."/>
        </authorList>
    </citation>
    <scope>NUCLEOTIDE SEQUENCE [LARGE SCALE GENOMIC DNA]</scope>
    <source>
        <strain evidence="3 4">FJAT-51800</strain>
    </source>
</reference>
<accession>A0ABX7QXT7</accession>
<feature type="transmembrane region" description="Helical" evidence="2">
    <location>
        <begin position="350"/>
        <end position="372"/>
    </location>
</feature>
<protein>
    <submittedName>
        <fullName evidence="3">TIGR03503 family protein</fullName>
    </submittedName>
</protein>
<dbReference type="Proteomes" id="UP000662770">
    <property type="component" value="Chromosome"/>
</dbReference>
<organism evidence="3 4">
    <name type="scientific">Shewanella avicenniae</name>
    <dbReference type="NCBI Taxonomy" id="2814294"/>
    <lineage>
        <taxon>Bacteria</taxon>
        <taxon>Pseudomonadati</taxon>
        <taxon>Pseudomonadota</taxon>
        <taxon>Gammaproteobacteria</taxon>
        <taxon>Alteromonadales</taxon>
        <taxon>Shewanellaceae</taxon>
        <taxon>Shewanella</taxon>
    </lineage>
</organism>
<name>A0ABX7QXT7_9GAMM</name>
<dbReference type="InterPro" id="IPR020010">
    <property type="entry name" value="CHP03503"/>
</dbReference>
<dbReference type="NCBIfam" id="TIGR03503">
    <property type="entry name" value="TIGR03503 family protein"/>
    <property type="match status" value="1"/>
</dbReference>
<sequence length="413" mass="46075">MAVQADTVPAAQASELKNRFRIDHMVDEVTLVIQREFGSAPVVIIQPDGSKWYSSRHPQEVKWTDSETGDFINIKKPTPGPWQLTGKIVKGSKILLLSKLAIDVESIPQPVYQGERLKLRASMLGDDLKLRLPGLSYMMQWSAKFSSRQNKEDENFAAGTISVGSYQDNGTALDERPDDGEFTSNFNLEQPWGHYTLIVQAQNEVFRREYQEEFFLSPMPADIEVIEPEKPTEQPWQISIVADANELKLDQSFFELTVIGPAGFQANFSEKLNGVAKKALTLTDVTEYGSYRIKGELFATTKTGREIVITLPERFFNYVEPPAPPPSAEEMAERAAAAARVQEEEAKSSVLTLIIVGNVVLILLAAVILLFLRKRQSLKLALAAAAKEAESKAESKDGEVRDIDLTMPDEELR</sequence>
<feature type="region of interest" description="Disordered" evidence="1">
    <location>
        <begin position="388"/>
        <end position="413"/>
    </location>
</feature>
<evidence type="ECO:0000313" key="4">
    <source>
        <dbReference type="Proteomes" id="UP000662770"/>
    </source>
</evidence>
<gene>
    <name evidence="3" type="ORF">JYB87_08635</name>
</gene>
<evidence type="ECO:0000256" key="1">
    <source>
        <dbReference type="SAM" id="MobiDB-lite"/>
    </source>
</evidence>
<keyword evidence="2" id="KW-0472">Membrane</keyword>